<comment type="similarity">
    <text evidence="11">Belongs to the ABC transporter superfamily. Siderophore-Fe(3+) uptake transporter (SIUT) (TC 3.A.1.21) family.</text>
</comment>
<evidence type="ECO:0000313" key="16">
    <source>
        <dbReference type="Proteomes" id="UP000567922"/>
    </source>
</evidence>
<dbReference type="GO" id="GO:0005524">
    <property type="term" value="F:ATP binding"/>
    <property type="evidence" value="ECO:0007669"/>
    <property type="project" value="UniProtKB-KW"/>
</dbReference>
<dbReference type="SUPFAM" id="SSF90123">
    <property type="entry name" value="ABC transporter transmembrane region"/>
    <property type="match status" value="1"/>
</dbReference>
<dbReference type="OrthoDB" id="9806127at2"/>
<keyword evidence="3" id="KW-1003">Cell membrane</keyword>
<evidence type="ECO:0000256" key="2">
    <source>
        <dbReference type="ARBA" id="ARBA00022448"/>
    </source>
</evidence>
<evidence type="ECO:0000259" key="14">
    <source>
        <dbReference type="PROSITE" id="PS50929"/>
    </source>
</evidence>
<dbReference type="InterPro" id="IPR017871">
    <property type="entry name" value="ABC_transporter-like_CS"/>
</dbReference>
<dbReference type="InterPro" id="IPR003593">
    <property type="entry name" value="AAA+_ATPase"/>
</dbReference>
<dbReference type="RefSeq" id="WP_064442154.1">
    <property type="nucleotide sequence ID" value="NZ_BDDI01000020.1"/>
</dbReference>
<dbReference type="Gene3D" id="1.20.1560.10">
    <property type="entry name" value="ABC transporter type 1, transmembrane domain"/>
    <property type="match status" value="1"/>
</dbReference>
<feature type="transmembrane region" description="Helical" evidence="12">
    <location>
        <begin position="240"/>
        <end position="263"/>
    </location>
</feature>
<keyword evidence="6" id="KW-0547">Nucleotide-binding</keyword>
<evidence type="ECO:0000256" key="10">
    <source>
        <dbReference type="ARBA" id="ARBA00023136"/>
    </source>
</evidence>
<dbReference type="InterPro" id="IPR036640">
    <property type="entry name" value="ABC1_TM_sf"/>
</dbReference>
<comment type="subcellular location">
    <subcellularLocation>
        <location evidence="1">Cell inner membrane</location>
        <topology evidence="1">Multi-pass membrane protein</topology>
    </subcellularLocation>
</comment>
<evidence type="ECO:0000256" key="3">
    <source>
        <dbReference type="ARBA" id="ARBA00022475"/>
    </source>
</evidence>
<dbReference type="SMART" id="SM00382">
    <property type="entry name" value="AAA"/>
    <property type="match status" value="1"/>
</dbReference>
<sequence>MISQTERILGESTGMRGQIAGYAIAGVAQGLVFAALIPLLSALVDGQLERAWLWLALAAAGALVSGIALMVTSHKGYYVGIERVTDALMRRIAKHVMQLPLGWFSARRAGELSSVMSTSLQNAMNVPVAFLQQLVIAVTTPVTVGVVILFVDWRLALAMAAAGPLAWILYRRVQRRTAPEHAAEGAAHAAVTARIVEFAQAQPVLRAAGRTEEGWTTLERELDADRAATRRSLNRGQRPLADYMLVIEAGLAVVVILSVYLVLGGEIGVGETVGALLLTVRFTEPLTHVAAYGNGIQLARAALDEVSEILRAEPLPEPHSPQQPHDGSIEFRNVTFGYDATTVLRNVSFTCKPGSLTALVGPSGSGKSTVLRLIARFWDVSDGSVVVGRQDVRDLPAATLMREISMVFQDVYLFDGTIADNIRMGNPTASDADVAAVVTQARLDEVVDRLPDGLETRVGEGGSRLSGGERQRVSIARALLKNTPIVLLDEATAALDADNEAAVTAALAELARERTVVVIAHRLPTIMAADQIVVLERGAVLDVGSHDDLLNRNGLYQRLWEQRRDASGWRITQDR</sequence>
<keyword evidence="10 12" id="KW-0472">Membrane</keyword>
<keyword evidence="9 12" id="KW-1133">Transmembrane helix</keyword>
<dbReference type="GO" id="GO:0034040">
    <property type="term" value="F:ATPase-coupled lipid transmembrane transporter activity"/>
    <property type="evidence" value="ECO:0007669"/>
    <property type="project" value="TreeGrafter"/>
</dbReference>
<feature type="transmembrane region" description="Helical" evidence="12">
    <location>
        <begin position="153"/>
        <end position="170"/>
    </location>
</feature>
<dbReference type="PANTHER" id="PTHR24221:SF654">
    <property type="entry name" value="ATP-BINDING CASSETTE SUB-FAMILY B MEMBER 6"/>
    <property type="match status" value="1"/>
</dbReference>
<evidence type="ECO:0000256" key="7">
    <source>
        <dbReference type="ARBA" id="ARBA00022840"/>
    </source>
</evidence>
<protein>
    <submittedName>
        <fullName evidence="15">ATP-binding cassette subfamily B protein</fullName>
    </submittedName>
</protein>
<feature type="transmembrane region" description="Helical" evidence="12">
    <location>
        <begin position="52"/>
        <end position="71"/>
    </location>
</feature>
<evidence type="ECO:0000256" key="9">
    <source>
        <dbReference type="ARBA" id="ARBA00022989"/>
    </source>
</evidence>
<accession>A0A839RLI9</accession>
<dbReference type="Gene3D" id="3.40.50.300">
    <property type="entry name" value="P-loop containing nucleotide triphosphate hydrolases"/>
    <property type="match status" value="1"/>
</dbReference>
<dbReference type="InterPro" id="IPR011527">
    <property type="entry name" value="ABC1_TM_dom"/>
</dbReference>
<feature type="transmembrane region" description="Helical" evidence="12">
    <location>
        <begin position="20"/>
        <end position="40"/>
    </location>
</feature>
<keyword evidence="8" id="KW-1278">Translocase</keyword>
<feature type="domain" description="ABC transmembrane type-1" evidence="14">
    <location>
        <begin position="19"/>
        <end position="298"/>
    </location>
</feature>
<evidence type="ECO:0000256" key="6">
    <source>
        <dbReference type="ARBA" id="ARBA00022741"/>
    </source>
</evidence>
<organism evidence="15 16">
    <name type="scientific">Hoyosella altamirensis</name>
    <dbReference type="NCBI Taxonomy" id="616997"/>
    <lineage>
        <taxon>Bacteria</taxon>
        <taxon>Bacillati</taxon>
        <taxon>Actinomycetota</taxon>
        <taxon>Actinomycetes</taxon>
        <taxon>Mycobacteriales</taxon>
        <taxon>Hoyosellaceae</taxon>
        <taxon>Hoyosella</taxon>
    </lineage>
</organism>
<evidence type="ECO:0000256" key="5">
    <source>
        <dbReference type="ARBA" id="ARBA00022692"/>
    </source>
</evidence>
<evidence type="ECO:0000256" key="1">
    <source>
        <dbReference type="ARBA" id="ARBA00004429"/>
    </source>
</evidence>
<dbReference type="Pfam" id="PF00005">
    <property type="entry name" value="ABC_tran"/>
    <property type="match status" value="1"/>
</dbReference>
<evidence type="ECO:0000313" key="15">
    <source>
        <dbReference type="EMBL" id="MBB3037024.1"/>
    </source>
</evidence>
<dbReference type="InterPro" id="IPR039421">
    <property type="entry name" value="Type_1_exporter"/>
</dbReference>
<keyword evidence="16" id="KW-1185">Reference proteome</keyword>
<dbReference type="PROSITE" id="PS50893">
    <property type="entry name" value="ABC_TRANSPORTER_2"/>
    <property type="match status" value="1"/>
</dbReference>
<gene>
    <name evidence="15" type="ORF">FHU29_001458</name>
</gene>
<dbReference type="PROSITE" id="PS00211">
    <property type="entry name" value="ABC_TRANSPORTER_1"/>
    <property type="match status" value="1"/>
</dbReference>
<proteinExistence type="inferred from homology"/>
<evidence type="ECO:0000256" key="11">
    <source>
        <dbReference type="ARBA" id="ARBA00023455"/>
    </source>
</evidence>
<evidence type="ECO:0000256" key="8">
    <source>
        <dbReference type="ARBA" id="ARBA00022967"/>
    </source>
</evidence>
<dbReference type="AlphaFoldDB" id="A0A839RLI9"/>
<comment type="caution">
    <text evidence="15">The sequence shown here is derived from an EMBL/GenBank/DDBJ whole genome shotgun (WGS) entry which is preliminary data.</text>
</comment>
<keyword evidence="2" id="KW-0813">Transport</keyword>
<evidence type="ECO:0000256" key="12">
    <source>
        <dbReference type="SAM" id="Phobius"/>
    </source>
</evidence>
<keyword evidence="7 15" id="KW-0067">ATP-binding</keyword>
<reference evidence="15 16" key="1">
    <citation type="submission" date="2020-08" db="EMBL/GenBank/DDBJ databases">
        <title>Sequencing the genomes of 1000 actinobacteria strains.</title>
        <authorList>
            <person name="Klenk H.-P."/>
        </authorList>
    </citation>
    <scope>NUCLEOTIDE SEQUENCE [LARGE SCALE GENOMIC DNA]</scope>
    <source>
        <strain evidence="15 16">DSM 45258</strain>
    </source>
</reference>
<dbReference type="Proteomes" id="UP000567922">
    <property type="component" value="Unassembled WGS sequence"/>
</dbReference>
<dbReference type="GO" id="GO:0016887">
    <property type="term" value="F:ATP hydrolysis activity"/>
    <property type="evidence" value="ECO:0007669"/>
    <property type="project" value="InterPro"/>
</dbReference>
<dbReference type="PANTHER" id="PTHR24221">
    <property type="entry name" value="ATP-BINDING CASSETTE SUB-FAMILY B"/>
    <property type="match status" value="1"/>
</dbReference>
<dbReference type="GO" id="GO:0005886">
    <property type="term" value="C:plasma membrane"/>
    <property type="evidence" value="ECO:0007669"/>
    <property type="project" value="UniProtKB-SubCell"/>
</dbReference>
<keyword evidence="4" id="KW-0997">Cell inner membrane</keyword>
<keyword evidence="5 12" id="KW-0812">Transmembrane</keyword>
<dbReference type="InterPro" id="IPR003439">
    <property type="entry name" value="ABC_transporter-like_ATP-bd"/>
</dbReference>
<feature type="transmembrane region" description="Helical" evidence="12">
    <location>
        <begin position="126"/>
        <end position="147"/>
    </location>
</feature>
<feature type="domain" description="ABC transporter" evidence="13">
    <location>
        <begin position="329"/>
        <end position="562"/>
    </location>
</feature>
<dbReference type="FunFam" id="3.40.50.300:FF:000221">
    <property type="entry name" value="Multidrug ABC transporter ATP-binding protein"/>
    <property type="match status" value="1"/>
</dbReference>
<dbReference type="Pfam" id="PF00664">
    <property type="entry name" value="ABC_membrane"/>
    <property type="match status" value="1"/>
</dbReference>
<dbReference type="SUPFAM" id="SSF52540">
    <property type="entry name" value="P-loop containing nucleoside triphosphate hydrolases"/>
    <property type="match status" value="1"/>
</dbReference>
<name>A0A839RLI9_9ACTN</name>
<dbReference type="GO" id="GO:0140359">
    <property type="term" value="F:ABC-type transporter activity"/>
    <property type="evidence" value="ECO:0007669"/>
    <property type="project" value="InterPro"/>
</dbReference>
<evidence type="ECO:0000259" key="13">
    <source>
        <dbReference type="PROSITE" id="PS50893"/>
    </source>
</evidence>
<dbReference type="InterPro" id="IPR027417">
    <property type="entry name" value="P-loop_NTPase"/>
</dbReference>
<dbReference type="EMBL" id="JACHWS010000001">
    <property type="protein sequence ID" value="MBB3037024.1"/>
    <property type="molecule type" value="Genomic_DNA"/>
</dbReference>
<evidence type="ECO:0000256" key="4">
    <source>
        <dbReference type="ARBA" id="ARBA00022519"/>
    </source>
</evidence>
<dbReference type="PROSITE" id="PS50929">
    <property type="entry name" value="ABC_TM1F"/>
    <property type="match status" value="1"/>
</dbReference>